<keyword evidence="8" id="KW-0804">Transcription</keyword>
<feature type="transmembrane region" description="Helical" evidence="12">
    <location>
        <begin position="1174"/>
        <end position="1195"/>
    </location>
</feature>
<dbReference type="PROSITE" id="PS50157">
    <property type="entry name" value="ZINC_FINGER_C2H2_2"/>
    <property type="match status" value="10"/>
</dbReference>
<evidence type="ECO:0000256" key="9">
    <source>
        <dbReference type="ARBA" id="ARBA00023242"/>
    </source>
</evidence>
<feature type="domain" description="C2H2-type" evidence="13">
    <location>
        <begin position="1137"/>
        <end position="1164"/>
    </location>
</feature>
<evidence type="ECO:0000256" key="5">
    <source>
        <dbReference type="ARBA" id="ARBA00022833"/>
    </source>
</evidence>
<proteinExistence type="predicted"/>
<protein>
    <recommendedName>
        <fullName evidence="13">C2H2-type domain-containing protein</fullName>
    </recommendedName>
</protein>
<feature type="domain" description="C2H2-type" evidence="13">
    <location>
        <begin position="936"/>
        <end position="963"/>
    </location>
</feature>
<reference evidence="14" key="1">
    <citation type="journal article" date="2016" name="Insect Biochem. Mol. Biol.">
        <title>Multifaceted biological insights from a draft genome sequence of the tobacco hornworm moth, Manduca sexta.</title>
        <authorList>
            <person name="Kanost M.R."/>
            <person name="Arrese E.L."/>
            <person name="Cao X."/>
            <person name="Chen Y.R."/>
            <person name="Chellapilla S."/>
            <person name="Goldsmith M.R."/>
            <person name="Grosse-Wilde E."/>
            <person name="Heckel D.G."/>
            <person name="Herndon N."/>
            <person name="Jiang H."/>
            <person name="Papanicolaou A."/>
            <person name="Qu J."/>
            <person name="Soulages J.L."/>
            <person name="Vogel H."/>
            <person name="Walters J."/>
            <person name="Waterhouse R.M."/>
            <person name="Ahn S.J."/>
            <person name="Almeida F.C."/>
            <person name="An C."/>
            <person name="Aqrawi P."/>
            <person name="Bretschneider A."/>
            <person name="Bryant W.B."/>
            <person name="Bucks S."/>
            <person name="Chao H."/>
            <person name="Chevignon G."/>
            <person name="Christen J.M."/>
            <person name="Clarke D.F."/>
            <person name="Dittmer N.T."/>
            <person name="Ferguson L.C.F."/>
            <person name="Garavelou S."/>
            <person name="Gordon K.H.J."/>
            <person name="Gunaratna R.T."/>
            <person name="Han Y."/>
            <person name="Hauser F."/>
            <person name="He Y."/>
            <person name="Heidel-Fischer H."/>
            <person name="Hirsh A."/>
            <person name="Hu Y."/>
            <person name="Jiang H."/>
            <person name="Kalra D."/>
            <person name="Klinner C."/>
            <person name="Konig C."/>
            <person name="Kovar C."/>
            <person name="Kroll A.R."/>
            <person name="Kuwar S.S."/>
            <person name="Lee S.L."/>
            <person name="Lehman R."/>
            <person name="Li K."/>
            <person name="Li Z."/>
            <person name="Liang H."/>
            <person name="Lovelace S."/>
            <person name="Lu Z."/>
            <person name="Mansfield J.H."/>
            <person name="McCulloch K.J."/>
            <person name="Mathew T."/>
            <person name="Morton B."/>
            <person name="Muzny D.M."/>
            <person name="Neunemann D."/>
            <person name="Ongeri F."/>
            <person name="Pauchet Y."/>
            <person name="Pu L.L."/>
            <person name="Pyrousis I."/>
            <person name="Rao X.J."/>
            <person name="Redding A."/>
            <person name="Roesel C."/>
            <person name="Sanchez-Gracia A."/>
            <person name="Schaack S."/>
            <person name="Shukla A."/>
            <person name="Tetreau G."/>
            <person name="Wang Y."/>
            <person name="Xiong G.H."/>
            <person name="Traut W."/>
            <person name="Walsh T.K."/>
            <person name="Worley K.C."/>
            <person name="Wu D."/>
            <person name="Wu W."/>
            <person name="Wu Y.Q."/>
            <person name="Zhang X."/>
            <person name="Zou Z."/>
            <person name="Zucker H."/>
            <person name="Briscoe A.D."/>
            <person name="Burmester T."/>
            <person name="Clem R.J."/>
            <person name="Feyereisen R."/>
            <person name="Grimmelikhuijzen C.J.P."/>
            <person name="Hamodrakas S.J."/>
            <person name="Hansson B.S."/>
            <person name="Huguet E."/>
            <person name="Jermiin L.S."/>
            <person name="Lan Q."/>
            <person name="Lehman H.K."/>
            <person name="Lorenzen M."/>
            <person name="Merzendorfer H."/>
            <person name="Michalopoulos I."/>
            <person name="Morton D.B."/>
            <person name="Muthukrishnan S."/>
            <person name="Oakeshott J.G."/>
            <person name="Palmer W."/>
            <person name="Park Y."/>
            <person name="Passarelli A.L."/>
            <person name="Rozas J."/>
            <person name="Schwartz L.M."/>
            <person name="Smith W."/>
            <person name="Southgate A."/>
            <person name="Vilcinskas A."/>
            <person name="Vogt R."/>
            <person name="Wang P."/>
            <person name="Werren J."/>
            <person name="Yu X.Q."/>
            <person name="Zhou J.J."/>
            <person name="Brown S.J."/>
            <person name="Scherer S.E."/>
            <person name="Richards S."/>
            <person name="Blissard G.W."/>
        </authorList>
    </citation>
    <scope>NUCLEOTIDE SEQUENCE</scope>
</reference>
<feature type="region of interest" description="Disordered" evidence="11">
    <location>
        <begin position="1077"/>
        <end position="1096"/>
    </location>
</feature>
<feature type="domain" description="C2H2-type" evidence="13">
    <location>
        <begin position="965"/>
        <end position="992"/>
    </location>
</feature>
<keyword evidence="12" id="KW-0812">Transmembrane</keyword>
<evidence type="ECO:0000259" key="13">
    <source>
        <dbReference type="PROSITE" id="PS50157"/>
    </source>
</evidence>
<dbReference type="Proteomes" id="UP000791440">
    <property type="component" value="Unassembled WGS sequence"/>
</dbReference>
<feature type="domain" description="C2H2-type" evidence="13">
    <location>
        <begin position="465"/>
        <end position="492"/>
    </location>
</feature>
<keyword evidence="3" id="KW-0677">Repeat</keyword>
<gene>
    <name evidence="14" type="ORF">O3G_MSEX011210</name>
</gene>
<feature type="region of interest" description="Disordered" evidence="11">
    <location>
        <begin position="648"/>
        <end position="681"/>
    </location>
</feature>
<dbReference type="PANTHER" id="PTHR24384">
    <property type="entry name" value="FINGER PUTATIVE TRANSCRIPTION FACTOR FAMILY-RELATED"/>
    <property type="match status" value="1"/>
</dbReference>
<dbReference type="GO" id="GO:0000981">
    <property type="term" value="F:DNA-binding transcription factor activity, RNA polymerase II-specific"/>
    <property type="evidence" value="ECO:0007669"/>
    <property type="project" value="TreeGrafter"/>
</dbReference>
<keyword evidence="15" id="KW-1185">Reference proteome</keyword>
<dbReference type="AlphaFoldDB" id="A0A921ZJT8"/>
<accession>A0A921ZJT8</accession>
<feature type="domain" description="C2H2-type" evidence="13">
    <location>
        <begin position="683"/>
        <end position="710"/>
    </location>
</feature>
<comment type="caution">
    <text evidence="14">The sequence shown here is derived from an EMBL/GenBank/DDBJ whole genome shotgun (WGS) entry which is preliminary data.</text>
</comment>
<keyword evidence="2" id="KW-0479">Metal-binding</keyword>
<dbReference type="EMBL" id="JH668609">
    <property type="protein sequence ID" value="KAG6459106.1"/>
    <property type="molecule type" value="Genomic_DNA"/>
</dbReference>
<evidence type="ECO:0000256" key="10">
    <source>
        <dbReference type="PROSITE-ProRule" id="PRU00042"/>
    </source>
</evidence>
<keyword evidence="5" id="KW-0862">Zinc</keyword>
<dbReference type="PANTHER" id="PTHR24384:SF189">
    <property type="entry name" value="C2H2-TYPE DOMAIN-CONTAINING PROTEIN-RELATED"/>
    <property type="match status" value="1"/>
</dbReference>
<keyword evidence="7" id="KW-0238">DNA-binding</keyword>
<keyword evidence="9" id="KW-0539">Nucleus</keyword>
<evidence type="ECO:0000256" key="4">
    <source>
        <dbReference type="ARBA" id="ARBA00022771"/>
    </source>
</evidence>
<evidence type="ECO:0000256" key="7">
    <source>
        <dbReference type="ARBA" id="ARBA00023125"/>
    </source>
</evidence>
<keyword evidence="4 10" id="KW-0863">Zinc-finger</keyword>
<feature type="domain" description="C2H2-type" evidence="13">
    <location>
        <begin position="776"/>
        <end position="803"/>
    </location>
</feature>
<dbReference type="GO" id="GO:0000978">
    <property type="term" value="F:RNA polymerase II cis-regulatory region sequence-specific DNA binding"/>
    <property type="evidence" value="ECO:0007669"/>
    <property type="project" value="TreeGrafter"/>
</dbReference>
<evidence type="ECO:0000313" key="15">
    <source>
        <dbReference type="Proteomes" id="UP000791440"/>
    </source>
</evidence>
<evidence type="ECO:0000256" key="8">
    <source>
        <dbReference type="ARBA" id="ARBA00023163"/>
    </source>
</evidence>
<comment type="subcellular location">
    <subcellularLocation>
        <location evidence="1">Nucleus</location>
    </subcellularLocation>
</comment>
<organism evidence="14 15">
    <name type="scientific">Manduca sexta</name>
    <name type="common">Tobacco hawkmoth</name>
    <name type="synonym">Tobacco hornworm</name>
    <dbReference type="NCBI Taxonomy" id="7130"/>
    <lineage>
        <taxon>Eukaryota</taxon>
        <taxon>Metazoa</taxon>
        <taxon>Ecdysozoa</taxon>
        <taxon>Arthropoda</taxon>
        <taxon>Hexapoda</taxon>
        <taxon>Insecta</taxon>
        <taxon>Pterygota</taxon>
        <taxon>Neoptera</taxon>
        <taxon>Endopterygota</taxon>
        <taxon>Lepidoptera</taxon>
        <taxon>Glossata</taxon>
        <taxon>Ditrysia</taxon>
        <taxon>Bombycoidea</taxon>
        <taxon>Sphingidae</taxon>
        <taxon>Sphinginae</taxon>
        <taxon>Sphingini</taxon>
        <taxon>Manduca</taxon>
    </lineage>
</organism>
<reference evidence="14" key="2">
    <citation type="submission" date="2020-12" db="EMBL/GenBank/DDBJ databases">
        <authorList>
            <person name="Kanost M."/>
        </authorList>
    </citation>
    <scope>NUCLEOTIDE SEQUENCE</scope>
</reference>
<evidence type="ECO:0000256" key="3">
    <source>
        <dbReference type="ARBA" id="ARBA00022737"/>
    </source>
</evidence>
<feature type="domain" description="C2H2-type" evidence="13">
    <location>
        <begin position="804"/>
        <end position="831"/>
    </location>
</feature>
<feature type="domain" description="C2H2-type" evidence="13">
    <location>
        <begin position="746"/>
        <end position="775"/>
    </location>
</feature>
<sequence>MMATQQPLVLCMDNSLGEEVALRVEPEDDFQSFLDKAKGLLGLEVDINLITGNQDVSLTDNMYQFLLKAEQNMHSTQFDQMLEPNPDSVYVLDDGTQIRASQIQFDNDDPVDFAIANIPFVKYTNDVDSDIEDVIVEKTVDYNIIDSPVAKRPDHTANPQSFANSLPFKLVCTNTAAFDSQFAKYVETKTYATLNNVSNRNKSPRSLIRDNYNKYDDSYQRKTDNCSCTRDEILNMFKDSPVNSLPYEGYSERRHVRKSDPSRIHKSFKPLVADLDGVLISENGNQICFICDRKVDREKIYLFDNEDQKIHRKSPQKKTETQLKIICEKCLNENFTPCSMKSANQYLNPDEYLVIRNNQQYIFKKIKNIDFKTIHRVKRNESKKIASEEFVKVEIGSDGEIITKPIDEKSDDVIVIRDRDSSSDVEIIEPEAEIDTIIDNLDDADEQVKEFLGKYQCDGSNEVELKCRFCERTFSNISEVIEHGEVHKQDVDDDQVFPCPLCNYGYAHYKWLKGHLMAAHEKKSDDVKKEAADKDKGTEDQNQTTVEVKCEAIEENPASSDDEIWIVQTADADVEGTDQLQKLLDAANVVEKQDEVKKTPKCLNCSQIFPSLEALATHRCRRRGRKRKSTGNDSTTICVPTQQDFIKRAQGRPRQTDVNGDNSIIPKPRKKKSREPSSDPQIVTCDNCNESFTSKVRLKFHMQFHESTPMLSEGRYRCVECAGAVFGTETALFDHVHFQHDKLKRWQCPVHGCGKTFHLRATLTKHSRTHTDTRRYVCVTCGKRFLDKQTLDEHGVTHLQIKPFQCHICLKQLTRRSRLRMHVRAHEEELAPRRVLVCAACRRAFRDAPHAQEHATKSTECIEAFANDLKVESEEATVQLSPTSGIVRHTVQILESPKLSKPIPRQVDSPLAQPLLSQVTDEARSIIRVVEIEKAFRCEYCEDVFYLEDSLNSHRAIHKGVRNPFTCHICKVSFATYSRVTTHKTTHGFYKRSLASARQQAGQVGDQSSQGPAATGILGYGDFPVVKHFLCEDCGRSYLHWTYLQVHRRMKHANENYTYACNQCELTFPNSSSVGYHRKKVHGKTGPDDPPAAASKEPRVNYRIPCRDCNEVLPSKTALYKHRKKEHCNISCRPGIFCCGTCGKQYSSRAGLEAHLLSHSGNSYDKYGAGHFRYFIYFFYAYSTVFLVGVFIIIIKVSYLKSVLVYKFEEFVC</sequence>
<keyword evidence="12" id="KW-0472">Membrane</keyword>
<feature type="domain" description="C2H2-type" evidence="13">
    <location>
        <begin position="1029"/>
        <end position="1057"/>
    </location>
</feature>
<evidence type="ECO:0000256" key="12">
    <source>
        <dbReference type="SAM" id="Phobius"/>
    </source>
</evidence>
<evidence type="ECO:0000256" key="1">
    <source>
        <dbReference type="ARBA" id="ARBA00004123"/>
    </source>
</evidence>
<dbReference type="InterPro" id="IPR050752">
    <property type="entry name" value="C2H2-ZF_domain"/>
</dbReference>
<name>A0A921ZJT8_MANSE</name>
<evidence type="ECO:0000256" key="6">
    <source>
        <dbReference type="ARBA" id="ARBA00023015"/>
    </source>
</evidence>
<evidence type="ECO:0000313" key="14">
    <source>
        <dbReference type="EMBL" id="KAG6459106.1"/>
    </source>
</evidence>
<keyword evidence="6" id="KW-0805">Transcription regulation</keyword>
<evidence type="ECO:0000256" key="2">
    <source>
        <dbReference type="ARBA" id="ARBA00022723"/>
    </source>
</evidence>
<feature type="domain" description="C2H2-type" evidence="13">
    <location>
        <begin position="1059"/>
        <end position="1087"/>
    </location>
</feature>
<dbReference type="PROSITE" id="PS00028">
    <property type="entry name" value="ZINC_FINGER_C2H2_1"/>
    <property type="match status" value="11"/>
</dbReference>
<dbReference type="SMART" id="SM00355">
    <property type="entry name" value="ZnF_C2H2"/>
    <property type="match status" value="13"/>
</dbReference>
<dbReference type="InterPro" id="IPR013087">
    <property type="entry name" value="Znf_C2H2_type"/>
</dbReference>
<dbReference type="GO" id="GO:0008270">
    <property type="term" value="F:zinc ion binding"/>
    <property type="evidence" value="ECO:0007669"/>
    <property type="project" value="UniProtKB-KW"/>
</dbReference>
<evidence type="ECO:0000256" key="11">
    <source>
        <dbReference type="SAM" id="MobiDB-lite"/>
    </source>
</evidence>
<keyword evidence="12" id="KW-1133">Transmembrane helix</keyword>